<dbReference type="RefSeq" id="WP_204728950.1">
    <property type="nucleotide sequence ID" value="NZ_JAFBDK010000005.1"/>
</dbReference>
<feature type="domain" description="Tetratrico peptide repeat group 5" evidence="4">
    <location>
        <begin position="36"/>
        <end position="152"/>
    </location>
</feature>
<dbReference type="PANTHER" id="PTHR44943">
    <property type="entry name" value="CELLULOSE SYNTHASE OPERON PROTEIN C"/>
    <property type="match status" value="1"/>
</dbReference>
<feature type="repeat" description="TPR" evidence="3">
    <location>
        <begin position="69"/>
        <end position="102"/>
    </location>
</feature>
<dbReference type="Pfam" id="PF12688">
    <property type="entry name" value="TPR_5"/>
    <property type="match status" value="1"/>
</dbReference>
<dbReference type="InterPro" id="IPR019734">
    <property type="entry name" value="TPR_rpt"/>
</dbReference>
<keyword evidence="6" id="KW-1185">Reference proteome</keyword>
<dbReference type="Gene3D" id="1.25.40.10">
    <property type="entry name" value="Tetratricopeptide repeat domain"/>
    <property type="match status" value="1"/>
</dbReference>
<dbReference type="InterPro" id="IPR051685">
    <property type="entry name" value="Ycf3/AcsC/BcsC/TPR_MFPF"/>
</dbReference>
<dbReference type="InterPro" id="IPR041656">
    <property type="entry name" value="TPR_5"/>
</dbReference>
<dbReference type="SMART" id="SM00028">
    <property type="entry name" value="TPR"/>
    <property type="match status" value="2"/>
</dbReference>
<comment type="caution">
    <text evidence="5">The sequence shown here is derived from an EMBL/GenBank/DDBJ whole genome shotgun (WGS) entry which is preliminary data.</text>
</comment>
<evidence type="ECO:0000256" key="3">
    <source>
        <dbReference type="PROSITE-ProRule" id="PRU00339"/>
    </source>
</evidence>
<dbReference type="InterPro" id="IPR011990">
    <property type="entry name" value="TPR-like_helical_dom_sf"/>
</dbReference>
<dbReference type="Proteomes" id="UP001597561">
    <property type="component" value="Unassembled WGS sequence"/>
</dbReference>
<keyword evidence="2 3" id="KW-0802">TPR repeat</keyword>
<proteinExistence type="predicted"/>
<keyword evidence="1" id="KW-0677">Repeat</keyword>
<gene>
    <name evidence="5" type="ORF">ACFS5P_11000</name>
</gene>
<accession>A0ABW5ZHC7</accession>
<evidence type="ECO:0000313" key="5">
    <source>
        <dbReference type="EMBL" id="MFD2912404.1"/>
    </source>
</evidence>
<evidence type="ECO:0000256" key="2">
    <source>
        <dbReference type="ARBA" id="ARBA00022803"/>
    </source>
</evidence>
<evidence type="ECO:0000313" key="6">
    <source>
        <dbReference type="Proteomes" id="UP001597561"/>
    </source>
</evidence>
<protein>
    <submittedName>
        <fullName evidence="5">Tetratricopeptide repeat protein</fullName>
    </submittedName>
</protein>
<name>A0ABW5ZHC7_9BACL</name>
<sequence length="157" mass="18436">MLETLMKLREEKRFEEARDLMERTLEREPDNAVYQYQMAWCYDNLGLEKEAVPHYELAIQIGLPAKELEGAYLGLGSTYRVLGRHDEAADTLKEAMFVFPKSETFKVFYSMVLYNFGQYQQAMEVLLHALVHTTNDESILTYKKAILFYSDKLDQVW</sequence>
<dbReference type="SUPFAM" id="SSF48452">
    <property type="entry name" value="TPR-like"/>
    <property type="match status" value="1"/>
</dbReference>
<dbReference type="EMBL" id="JBHUPG010000019">
    <property type="protein sequence ID" value="MFD2912404.1"/>
    <property type="molecule type" value="Genomic_DNA"/>
</dbReference>
<dbReference type="PANTHER" id="PTHR44943:SF8">
    <property type="entry name" value="TPR REPEAT-CONTAINING PROTEIN MJ0263"/>
    <property type="match status" value="1"/>
</dbReference>
<evidence type="ECO:0000259" key="4">
    <source>
        <dbReference type="Pfam" id="PF12688"/>
    </source>
</evidence>
<organism evidence="5 6">
    <name type="scientific">Jeotgalibacillus terrae</name>
    <dbReference type="NCBI Taxonomy" id="587735"/>
    <lineage>
        <taxon>Bacteria</taxon>
        <taxon>Bacillati</taxon>
        <taxon>Bacillota</taxon>
        <taxon>Bacilli</taxon>
        <taxon>Bacillales</taxon>
        <taxon>Caryophanaceae</taxon>
        <taxon>Jeotgalibacillus</taxon>
    </lineage>
</organism>
<reference evidence="6" key="1">
    <citation type="journal article" date="2019" name="Int. J. Syst. Evol. Microbiol.">
        <title>The Global Catalogue of Microorganisms (GCM) 10K type strain sequencing project: providing services to taxonomists for standard genome sequencing and annotation.</title>
        <authorList>
            <consortium name="The Broad Institute Genomics Platform"/>
            <consortium name="The Broad Institute Genome Sequencing Center for Infectious Disease"/>
            <person name="Wu L."/>
            <person name="Ma J."/>
        </authorList>
    </citation>
    <scope>NUCLEOTIDE SEQUENCE [LARGE SCALE GENOMIC DNA]</scope>
    <source>
        <strain evidence="6">KCTC 13528</strain>
    </source>
</reference>
<dbReference type="PROSITE" id="PS50005">
    <property type="entry name" value="TPR"/>
    <property type="match status" value="1"/>
</dbReference>
<evidence type="ECO:0000256" key="1">
    <source>
        <dbReference type="ARBA" id="ARBA00022737"/>
    </source>
</evidence>